<gene>
    <name evidence="1" type="ORF">GUJ93_ZPchr0002g23073</name>
</gene>
<sequence>MRRPCRPSAEPSTDASAYRVLRSVADPVRASTASLPLTSGRSLRSVPNLRNSCARNSYRAAVVKGKPEDDCEQTKMLERSGEMDSGAELSI</sequence>
<reference evidence="1" key="2">
    <citation type="submission" date="2021-02" db="EMBL/GenBank/DDBJ databases">
        <authorList>
            <person name="Kimball J.A."/>
            <person name="Haas M.W."/>
            <person name="Macchietto M."/>
            <person name="Kono T."/>
            <person name="Duquette J."/>
            <person name="Shao M."/>
        </authorList>
    </citation>
    <scope>NUCLEOTIDE SEQUENCE</scope>
    <source>
        <tissue evidence="1">Fresh leaf tissue</tissue>
    </source>
</reference>
<accession>A0A8J5RZD1</accession>
<proteinExistence type="predicted"/>
<evidence type="ECO:0000313" key="1">
    <source>
        <dbReference type="EMBL" id="KAG8060253.1"/>
    </source>
</evidence>
<organism evidence="1 2">
    <name type="scientific">Zizania palustris</name>
    <name type="common">Northern wild rice</name>
    <dbReference type="NCBI Taxonomy" id="103762"/>
    <lineage>
        <taxon>Eukaryota</taxon>
        <taxon>Viridiplantae</taxon>
        <taxon>Streptophyta</taxon>
        <taxon>Embryophyta</taxon>
        <taxon>Tracheophyta</taxon>
        <taxon>Spermatophyta</taxon>
        <taxon>Magnoliopsida</taxon>
        <taxon>Liliopsida</taxon>
        <taxon>Poales</taxon>
        <taxon>Poaceae</taxon>
        <taxon>BOP clade</taxon>
        <taxon>Oryzoideae</taxon>
        <taxon>Oryzeae</taxon>
        <taxon>Zizaniinae</taxon>
        <taxon>Zizania</taxon>
    </lineage>
</organism>
<comment type="caution">
    <text evidence="1">The sequence shown here is derived from an EMBL/GenBank/DDBJ whole genome shotgun (WGS) entry which is preliminary data.</text>
</comment>
<keyword evidence="2" id="KW-1185">Reference proteome</keyword>
<dbReference type="Proteomes" id="UP000729402">
    <property type="component" value="Unassembled WGS sequence"/>
</dbReference>
<dbReference type="AlphaFoldDB" id="A0A8J5RZD1"/>
<protein>
    <submittedName>
        <fullName evidence="1">Uncharacterized protein</fullName>
    </submittedName>
</protein>
<name>A0A8J5RZD1_ZIZPA</name>
<dbReference type="EMBL" id="JAAALK010000287">
    <property type="protein sequence ID" value="KAG8060253.1"/>
    <property type="molecule type" value="Genomic_DNA"/>
</dbReference>
<evidence type="ECO:0000313" key="2">
    <source>
        <dbReference type="Proteomes" id="UP000729402"/>
    </source>
</evidence>
<reference evidence="1" key="1">
    <citation type="journal article" date="2021" name="bioRxiv">
        <title>Whole Genome Assembly and Annotation of Northern Wild Rice, Zizania palustris L., Supports a Whole Genome Duplication in the Zizania Genus.</title>
        <authorList>
            <person name="Haas M."/>
            <person name="Kono T."/>
            <person name="Macchietto M."/>
            <person name="Millas R."/>
            <person name="McGilp L."/>
            <person name="Shao M."/>
            <person name="Duquette J."/>
            <person name="Hirsch C.N."/>
            <person name="Kimball J."/>
        </authorList>
    </citation>
    <scope>NUCLEOTIDE SEQUENCE</scope>
    <source>
        <tissue evidence="1">Fresh leaf tissue</tissue>
    </source>
</reference>